<proteinExistence type="predicted"/>
<dbReference type="Gene3D" id="1.10.10.10">
    <property type="entry name" value="Winged helix-like DNA-binding domain superfamily/Winged helix DNA-binding domain"/>
    <property type="match status" value="1"/>
</dbReference>
<dbReference type="GO" id="GO:0003723">
    <property type="term" value="F:RNA binding"/>
    <property type="evidence" value="ECO:0007669"/>
    <property type="project" value="InterPro"/>
</dbReference>
<keyword evidence="4" id="KW-1185">Reference proteome</keyword>
<reference evidence="2 4" key="2">
    <citation type="submission" date="2020-08" db="EMBL/GenBank/DDBJ databases">
        <title>Genomic Encyclopedia of Type Strains, Phase IV (KMG-IV): sequencing the most valuable type-strain genomes for metagenomic binning, comparative biology and taxonomic classification.</title>
        <authorList>
            <person name="Goeker M."/>
        </authorList>
    </citation>
    <scope>NUCLEOTIDE SEQUENCE [LARGE SCALE GENOMIC DNA]</scope>
    <source>
        <strain evidence="2 4">DSM 103679</strain>
    </source>
</reference>
<dbReference type="EMBL" id="CP031517">
    <property type="protein sequence ID" value="QOS40687.1"/>
    <property type="molecule type" value="Genomic_DNA"/>
</dbReference>
<evidence type="ECO:0000313" key="4">
    <source>
        <dbReference type="Proteomes" id="UP000578697"/>
    </source>
</evidence>
<dbReference type="PROSITE" id="PS50921">
    <property type="entry name" value="ANTAR"/>
    <property type="match status" value="1"/>
</dbReference>
<dbReference type="Proteomes" id="UP000593591">
    <property type="component" value="Chromosome"/>
</dbReference>
<dbReference type="Proteomes" id="UP000578697">
    <property type="component" value="Unassembled WGS sequence"/>
</dbReference>
<dbReference type="InterPro" id="IPR011006">
    <property type="entry name" value="CheY-like_superfamily"/>
</dbReference>
<dbReference type="PIRSF" id="PIRSF036382">
    <property type="entry name" value="RR_antiterm"/>
    <property type="match status" value="1"/>
</dbReference>
<evidence type="ECO:0000259" key="1">
    <source>
        <dbReference type="PROSITE" id="PS50921"/>
    </source>
</evidence>
<dbReference type="KEGG" id="trc:DYE49_09555"/>
<reference evidence="3 5" key="1">
    <citation type="submission" date="2018-08" db="EMBL/GenBank/DDBJ databases">
        <title>The first complete genome of Treponema rectale (CHPAT), a commensal spirochete of the bovine rectum.</title>
        <authorList>
            <person name="Staton G.J."/>
            <person name="Clegg S.R."/>
            <person name="Carter S.D."/>
            <person name="Radford A.D."/>
            <person name="Darby A."/>
            <person name="Hall N."/>
            <person name="Birtles R.J."/>
            <person name="Evans N.J."/>
        </authorList>
    </citation>
    <scope>NUCLEOTIDE SEQUENCE [LARGE SCALE GENOMIC DNA]</scope>
    <source>
        <strain evidence="3 5">CHPA</strain>
    </source>
</reference>
<dbReference type="InterPro" id="IPR036388">
    <property type="entry name" value="WH-like_DNA-bd_sf"/>
</dbReference>
<gene>
    <name evidence="3" type="ORF">DYE49_09555</name>
    <name evidence="2" type="ORF">HNP77_002383</name>
</gene>
<dbReference type="SMART" id="SM01012">
    <property type="entry name" value="ANTAR"/>
    <property type="match status" value="1"/>
</dbReference>
<dbReference type="SUPFAM" id="SSF52172">
    <property type="entry name" value="CheY-like"/>
    <property type="match status" value="1"/>
</dbReference>
<dbReference type="InterPro" id="IPR008327">
    <property type="entry name" value="Sig_transdc_resp-reg_antiterm"/>
</dbReference>
<accession>A0A840SKK3</accession>
<dbReference type="RefSeq" id="WP_184653646.1">
    <property type="nucleotide sequence ID" value="NZ_JACHFR010000005.1"/>
</dbReference>
<organism evidence="2 4">
    <name type="scientific">Treponema rectale</name>
    <dbReference type="NCBI Taxonomy" id="744512"/>
    <lineage>
        <taxon>Bacteria</taxon>
        <taxon>Pseudomonadati</taxon>
        <taxon>Spirochaetota</taxon>
        <taxon>Spirochaetia</taxon>
        <taxon>Spirochaetales</taxon>
        <taxon>Treponemataceae</taxon>
        <taxon>Treponema</taxon>
    </lineage>
</organism>
<evidence type="ECO:0000313" key="5">
    <source>
        <dbReference type="Proteomes" id="UP000593591"/>
    </source>
</evidence>
<evidence type="ECO:0000313" key="3">
    <source>
        <dbReference type="EMBL" id="QOS40687.1"/>
    </source>
</evidence>
<dbReference type="InterPro" id="IPR005561">
    <property type="entry name" value="ANTAR"/>
</dbReference>
<sequence>MQTECHSVLLVSHDSKIVSQVKAFLIPPLFELTVSSDFNEARRIAGEKNFNIIIVDSGDGYDTDFAISVSDSYSTVLLFVPNEHFDEISYRVEGYGILTLIKPFEPFYFYNMIKVAIAVEYKVRLLSSETVKLKSKMEEIRVVNRAKLLLMEKRGMSEQEAHHYLEKESMDKGLKRTAVAEKIIAEF</sequence>
<dbReference type="AlphaFoldDB" id="A0A840SKK3"/>
<evidence type="ECO:0000313" key="2">
    <source>
        <dbReference type="EMBL" id="MBB5219993.1"/>
    </source>
</evidence>
<protein>
    <submittedName>
        <fullName evidence="3">ANTAR domain-containing protein</fullName>
    </submittedName>
    <submittedName>
        <fullName evidence="2">Response regulator NasT</fullName>
    </submittedName>
</protein>
<name>A0A840SKK3_9SPIR</name>
<feature type="domain" description="ANTAR" evidence="1">
    <location>
        <begin position="123"/>
        <end position="184"/>
    </location>
</feature>
<dbReference type="EMBL" id="JACHFR010000005">
    <property type="protein sequence ID" value="MBB5219993.1"/>
    <property type="molecule type" value="Genomic_DNA"/>
</dbReference>
<dbReference type="Pfam" id="PF03861">
    <property type="entry name" value="ANTAR"/>
    <property type="match status" value="1"/>
</dbReference>